<organism evidence="1 2">
    <name type="scientific">Timema podura</name>
    <name type="common">Walking stick</name>
    <dbReference type="NCBI Taxonomy" id="61482"/>
    <lineage>
        <taxon>Eukaryota</taxon>
        <taxon>Metazoa</taxon>
        <taxon>Ecdysozoa</taxon>
        <taxon>Arthropoda</taxon>
        <taxon>Hexapoda</taxon>
        <taxon>Insecta</taxon>
        <taxon>Pterygota</taxon>
        <taxon>Neoptera</taxon>
        <taxon>Polyneoptera</taxon>
        <taxon>Phasmatodea</taxon>
        <taxon>Timematodea</taxon>
        <taxon>Timematoidea</taxon>
        <taxon>Timematidae</taxon>
        <taxon>Timema</taxon>
    </lineage>
</organism>
<proteinExistence type="predicted"/>
<evidence type="ECO:0000313" key="2">
    <source>
        <dbReference type="Proteomes" id="UP001153148"/>
    </source>
</evidence>
<evidence type="ECO:0000313" key="1">
    <source>
        <dbReference type="EMBL" id="CAG2062788.1"/>
    </source>
</evidence>
<dbReference type="Proteomes" id="UP001153148">
    <property type="component" value="Unassembled WGS sequence"/>
</dbReference>
<sequence length="69" mass="7846">MATLLDNLRNLEPGSRLDSHYIMMDPDRPVMVPGDKEMSRSKKVVKDGGILYDVVQIRAMVRVLLYPNS</sequence>
<keyword evidence="2" id="KW-1185">Reference proteome</keyword>
<name>A0ABN7P4W8_TIMPD</name>
<gene>
    <name evidence="1" type="ORF">TPAB3V08_LOCUS9736</name>
</gene>
<accession>A0ABN7P4W8</accession>
<comment type="caution">
    <text evidence="1">The sequence shown here is derived from an EMBL/GenBank/DDBJ whole genome shotgun (WGS) entry which is preliminary data.</text>
</comment>
<protein>
    <submittedName>
        <fullName evidence="1">Uncharacterized protein</fullName>
    </submittedName>
</protein>
<feature type="non-terminal residue" evidence="1">
    <location>
        <position position="69"/>
    </location>
</feature>
<reference evidence="1" key="1">
    <citation type="submission" date="2021-03" db="EMBL/GenBank/DDBJ databases">
        <authorList>
            <person name="Tran Van P."/>
        </authorList>
    </citation>
    <scope>NUCLEOTIDE SEQUENCE</scope>
</reference>
<dbReference type="EMBL" id="CAJPIN010022261">
    <property type="protein sequence ID" value="CAG2062788.1"/>
    <property type="molecule type" value="Genomic_DNA"/>
</dbReference>